<proteinExistence type="predicted"/>
<evidence type="ECO:0000313" key="4">
    <source>
        <dbReference type="Proteomes" id="UP000663873"/>
    </source>
</evidence>
<dbReference type="Proteomes" id="UP000663873">
    <property type="component" value="Unassembled WGS sequence"/>
</dbReference>
<dbReference type="SUPFAM" id="SSF81383">
    <property type="entry name" value="F-box domain"/>
    <property type="match status" value="1"/>
</dbReference>
<dbReference type="EMBL" id="CAJOBP010001831">
    <property type="protein sequence ID" value="CAF4315054.1"/>
    <property type="molecule type" value="Genomic_DNA"/>
</dbReference>
<dbReference type="InterPro" id="IPR001810">
    <property type="entry name" value="F-box_dom"/>
</dbReference>
<dbReference type="EMBL" id="CAJNXB010004379">
    <property type="protein sequence ID" value="CAF3373844.1"/>
    <property type="molecule type" value="Genomic_DNA"/>
</dbReference>
<dbReference type="OrthoDB" id="9990786at2759"/>
<dbReference type="AlphaFoldDB" id="A0A820J1A6"/>
<dbReference type="SUPFAM" id="SSF52058">
    <property type="entry name" value="L domain-like"/>
    <property type="match status" value="1"/>
</dbReference>
<dbReference type="Pfam" id="PF00646">
    <property type="entry name" value="F-box"/>
    <property type="match status" value="1"/>
</dbReference>
<evidence type="ECO:0000259" key="1">
    <source>
        <dbReference type="PROSITE" id="PS50181"/>
    </source>
</evidence>
<organism evidence="3 4">
    <name type="scientific">Rotaria socialis</name>
    <dbReference type="NCBI Taxonomy" id="392032"/>
    <lineage>
        <taxon>Eukaryota</taxon>
        <taxon>Metazoa</taxon>
        <taxon>Spiralia</taxon>
        <taxon>Gnathifera</taxon>
        <taxon>Rotifera</taxon>
        <taxon>Eurotatoria</taxon>
        <taxon>Bdelloidea</taxon>
        <taxon>Philodinida</taxon>
        <taxon>Philodinidae</taxon>
        <taxon>Rotaria</taxon>
    </lineage>
</organism>
<evidence type="ECO:0000313" key="3">
    <source>
        <dbReference type="EMBL" id="CAF4315054.1"/>
    </source>
</evidence>
<sequence length="559" mass="65417">MRRKRRQRTCSTLLEGLPNELLAQIFSYLNGVDAIYAFSCLNNRFKCLLIETCELFDFKSISKLKFDLVLQHQNTKRWKSLRISDDEHTPGHTEYVCQVYSLSNDFPQLQSLVLLHLHSQKMCTVLSQLSSLKTLVSLTIKSLCREIMPPLDLPNLKKLVFGACSHIDWIKNFSQLESVEYTIENCHWFIINDLPWPSTLTHLRIIFHYEECWSIIQRSLFHLSLLNTLEIYQIQRATMPPNGQIWETLIRSSLPLLKIFKFYFNFKYSLQSPYQMDEAVASFSTPFYILENKWFIRCDISDRGCALLYSLPFPFETYTALQGNNIKTISTFLDDYNNDFYTNIFSNVTTLEVLYKSSEPDENFHSNGLINLTIHNDFDSIKWIHVLNKLQHLEMHFLTAMPPNNFLHILKNAPHLRSLVTEKRILQIATEHWNNISICDHLSCKIISLKLCGRHARTQYINKHATQQIIRIFSSKCQHLSLCIQSSDNTIGFILENMPQLQSLHVNIYGKIKSLIDMTWLQKEQTIFNSSNCIILSNGDDHYFWLGKHQSYKNLKCVK</sequence>
<feature type="domain" description="F-box" evidence="1">
    <location>
        <begin position="11"/>
        <end position="61"/>
    </location>
</feature>
<dbReference type="PROSITE" id="PS50181">
    <property type="entry name" value="FBOX"/>
    <property type="match status" value="1"/>
</dbReference>
<accession>A0A820J1A6</accession>
<reference evidence="3" key="1">
    <citation type="submission" date="2021-02" db="EMBL/GenBank/DDBJ databases">
        <authorList>
            <person name="Nowell W R."/>
        </authorList>
    </citation>
    <scope>NUCLEOTIDE SEQUENCE</scope>
</reference>
<dbReference type="InterPro" id="IPR036047">
    <property type="entry name" value="F-box-like_dom_sf"/>
</dbReference>
<protein>
    <recommendedName>
        <fullName evidence="1">F-box domain-containing protein</fullName>
    </recommendedName>
</protein>
<dbReference type="Proteomes" id="UP000663825">
    <property type="component" value="Unassembled WGS sequence"/>
</dbReference>
<keyword evidence="4" id="KW-1185">Reference proteome</keyword>
<gene>
    <name evidence="2" type="ORF">TIS948_LOCUS25314</name>
    <name evidence="3" type="ORF">UJA718_LOCUS13492</name>
</gene>
<evidence type="ECO:0000313" key="2">
    <source>
        <dbReference type="EMBL" id="CAF3373844.1"/>
    </source>
</evidence>
<comment type="caution">
    <text evidence="3">The sequence shown here is derived from an EMBL/GenBank/DDBJ whole genome shotgun (WGS) entry which is preliminary data.</text>
</comment>
<name>A0A820J1A6_9BILA</name>